<reference evidence="1" key="1">
    <citation type="submission" date="2017-07" db="EMBL/GenBank/DDBJ databases">
        <title>Taro Niue Genome Assembly and Annotation.</title>
        <authorList>
            <person name="Atibalentja N."/>
            <person name="Keating K."/>
            <person name="Fields C.J."/>
        </authorList>
    </citation>
    <scope>NUCLEOTIDE SEQUENCE</scope>
    <source>
        <strain evidence="1">Niue_2</strain>
        <tissue evidence="1">Leaf</tissue>
    </source>
</reference>
<protein>
    <submittedName>
        <fullName evidence="1">Uncharacterized protein</fullName>
    </submittedName>
</protein>
<evidence type="ECO:0000313" key="2">
    <source>
        <dbReference type="Proteomes" id="UP000652761"/>
    </source>
</evidence>
<proteinExistence type="predicted"/>
<name>A0A843XNQ6_COLES</name>
<sequence>MCGVVSLHGSCFVEVERQLDPSSLAARLRGVRESRRIHVPPVVLVSAIVESSPRHQQSKVLTCGALGVSQMMTLHTSTGMDWSDERPGVIVMECL</sequence>
<evidence type="ECO:0000313" key="1">
    <source>
        <dbReference type="EMBL" id="MQM20781.1"/>
    </source>
</evidence>
<dbReference type="Proteomes" id="UP000652761">
    <property type="component" value="Unassembled WGS sequence"/>
</dbReference>
<accession>A0A843XNQ6</accession>
<organism evidence="1 2">
    <name type="scientific">Colocasia esculenta</name>
    <name type="common">Wild taro</name>
    <name type="synonym">Arum esculentum</name>
    <dbReference type="NCBI Taxonomy" id="4460"/>
    <lineage>
        <taxon>Eukaryota</taxon>
        <taxon>Viridiplantae</taxon>
        <taxon>Streptophyta</taxon>
        <taxon>Embryophyta</taxon>
        <taxon>Tracheophyta</taxon>
        <taxon>Spermatophyta</taxon>
        <taxon>Magnoliopsida</taxon>
        <taxon>Liliopsida</taxon>
        <taxon>Araceae</taxon>
        <taxon>Aroideae</taxon>
        <taxon>Colocasieae</taxon>
        <taxon>Colocasia</taxon>
    </lineage>
</organism>
<gene>
    <name evidence="1" type="ORF">Taro_053809</name>
</gene>
<dbReference type="AlphaFoldDB" id="A0A843XNQ6"/>
<keyword evidence="2" id="KW-1185">Reference proteome</keyword>
<dbReference type="EMBL" id="NMUH01010178">
    <property type="protein sequence ID" value="MQM20781.1"/>
    <property type="molecule type" value="Genomic_DNA"/>
</dbReference>
<comment type="caution">
    <text evidence="1">The sequence shown here is derived from an EMBL/GenBank/DDBJ whole genome shotgun (WGS) entry which is preliminary data.</text>
</comment>